<organism evidence="3 4">
    <name type="scientific">Coniochaeta pulveracea</name>
    <dbReference type="NCBI Taxonomy" id="177199"/>
    <lineage>
        <taxon>Eukaryota</taxon>
        <taxon>Fungi</taxon>
        <taxon>Dikarya</taxon>
        <taxon>Ascomycota</taxon>
        <taxon>Pezizomycotina</taxon>
        <taxon>Sordariomycetes</taxon>
        <taxon>Sordariomycetidae</taxon>
        <taxon>Coniochaetales</taxon>
        <taxon>Coniochaetaceae</taxon>
        <taxon>Coniochaeta</taxon>
    </lineage>
</organism>
<name>A0A420YBI8_9PEZI</name>
<feature type="compositionally biased region" description="Low complexity" evidence="1">
    <location>
        <begin position="93"/>
        <end position="102"/>
    </location>
</feature>
<evidence type="ECO:0000313" key="4">
    <source>
        <dbReference type="Proteomes" id="UP000275385"/>
    </source>
</evidence>
<reference evidence="3 4" key="1">
    <citation type="submission" date="2018-08" db="EMBL/GenBank/DDBJ databases">
        <title>Draft genome of the lignicolous fungus Coniochaeta pulveracea.</title>
        <authorList>
            <person name="Borstlap C.J."/>
            <person name="De Witt R.N."/>
            <person name="Botha A."/>
            <person name="Volschenk H."/>
        </authorList>
    </citation>
    <scope>NUCLEOTIDE SEQUENCE [LARGE SCALE GENOMIC DNA]</scope>
    <source>
        <strain evidence="3 4">CAB683</strain>
    </source>
</reference>
<evidence type="ECO:0000256" key="2">
    <source>
        <dbReference type="SAM" id="Phobius"/>
    </source>
</evidence>
<feature type="compositionally biased region" description="Basic and acidic residues" evidence="1">
    <location>
        <begin position="325"/>
        <end position="343"/>
    </location>
</feature>
<dbReference type="EMBL" id="QVQW01000022">
    <property type="protein sequence ID" value="RKU45255.1"/>
    <property type="molecule type" value="Genomic_DNA"/>
</dbReference>
<feature type="region of interest" description="Disordered" evidence="1">
    <location>
        <begin position="93"/>
        <end position="213"/>
    </location>
</feature>
<comment type="caution">
    <text evidence="3">The sequence shown here is derived from an EMBL/GenBank/DDBJ whole genome shotgun (WGS) entry which is preliminary data.</text>
</comment>
<accession>A0A420YBI8</accession>
<evidence type="ECO:0000313" key="3">
    <source>
        <dbReference type="EMBL" id="RKU45255.1"/>
    </source>
</evidence>
<dbReference type="AlphaFoldDB" id="A0A420YBI8"/>
<dbReference type="OrthoDB" id="5413188at2759"/>
<proteinExistence type="predicted"/>
<sequence>MPLSSQRRPGGDRNMNQRQDRLAAAPVSQRQQQIYDESWIELASQPSTSSLSSLGDEIVTTGLRVGNSLLPQRRRRLQQSQNHMPSTYIVSHASAQAGASSQEEYDETESEEDRIMSSSTEQVTPLPRQETAVLSASSDSDDDDNDENATALGVRREATSSTFRPQPNAFSHPPSHMQRRATSSAIPPYPQASRPPMSQRSQTRASRGSVPLSSAYQADHDEALRSSLTTLLSCAHAAGLRKRESEFGNTGIQPASTQPMGMRIVQESELMDEPASGPSTANRPPLPQSQLRVPPSLKQARTASNSSAPSVPESSTSRETTTQPDVEKPTAKRASEPKSDNKSPRAAKKKRTASPVGRFSESSALISPTMLTWVVSAGVLVLVVGFGAVSFVIGREVGRQEGAAGLSSMSAGNASCAREAKDVIRHTSGGTLRRLKWGAVGRTISA</sequence>
<evidence type="ECO:0000256" key="1">
    <source>
        <dbReference type="SAM" id="MobiDB-lite"/>
    </source>
</evidence>
<feature type="region of interest" description="Disordered" evidence="1">
    <location>
        <begin position="271"/>
        <end position="358"/>
    </location>
</feature>
<dbReference type="STRING" id="177199.A0A420YBI8"/>
<feature type="compositionally biased region" description="Acidic residues" evidence="1">
    <location>
        <begin position="103"/>
        <end position="112"/>
    </location>
</feature>
<gene>
    <name evidence="3" type="ORF">DL546_004086</name>
</gene>
<feature type="compositionally biased region" description="Low complexity" evidence="1">
    <location>
        <begin position="303"/>
        <end position="317"/>
    </location>
</feature>
<feature type="transmembrane region" description="Helical" evidence="2">
    <location>
        <begin position="370"/>
        <end position="393"/>
    </location>
</feature>
<feature type="region of interest" description="Disordered" evidence="1">
    <location>
        <begin position="1"/>
        <end position="30"/>
    </location>
</feature>
<keyword evidence="2" id="KW-0812">Transmembrane</keyword>
<dbReference type="Proteomes" id="UP000275385">
    <property type="component" value="Unassembled WGS sequence"/>
</dbReference>
<keyword evidence="2" id="KW-1133">Transmembrane helix</keyword>
<keyword evidence="4" id="KW-1185">Reference proteome</keyword>
<feature type="compositionally biased region" description="Polar residues" evidence="1">
    <location>
        <begin position="159"/>
        <end position="169"/>
    </location>
</feature>
<feature type="compositionally biased region" description="Polar residues" evidence="1">
    <location>
        <begin position="196"/>
        <end position="213"/>
    </location>
</feature>
<keyword evidence="2" id="KW-0472">Membrane</keyword>
<protein>
    <submittedName>
        <fullName evidence="3">Uncharacterized protein</fullName>
    </submittedName>
</protein>